<dbReference type="Proteomes" id="UP000242814">
    <property type="component" value="Unassembled WGS sequence"/>
</dbReference>
<dbReference type="PROSITE" id="PS51417">
    <property type="entry name" value="ARF"/>
    <property type="match status" value="1"/>
</dbReference>
<dbReference type="SMART" id="SM00177">
    <property type="entry name" value="ARF"/>
    <property type="match status" value="1"/>
</dbReference>
<keyword evidence="2" id="KW-0342">GTP-binding</keyword>
<dbReference type="Gene3D" id="3.40.50.300">
    <property type="entry name" value="P-loop containing nucleotide triphosphate hydrolases"/>
    <property type="match status" value="1"/>
</dbReference>
<dbReference type="GO" id="GO:0003924">
    <property type="term" value="F:GTPase activity"/>
    <property type="evidence" value="ECO:0007669"/>
    <property type="project" value="InterPro"/>
</dbReference>
<evidence type="ECO:0000256" key="1">
    <source>
        <dbReference type="ARBA" id="ARBA00022741"/>
    </source>
</evidence>
<comment type="caution">
    <text evidence="3">The sequence shown here is derived from an EMBL/GenBank/DDBJ whole genome shotgun (WGS) entry which is preliminary data.</text>
</comment>
<dbReference type="InterPro" id="IPR024156">
    <property type="entry name" value="Small_GTPase_ARF"/>
</dbReference>
<evidence type="ECO:0000256" key="2">
    <source>
        <dbReference type="ARBA" id="ARBA00023134"/>
    </source>
</evidence>
<dbReference type="AlphaFoldDB" id="A0A1D2JDQ0"/>
<dbReference type="InterPro" id="IPR006689">
    <property type="entry name" value="Small_GTPase_ARF/SAR"/>
</dbReference>
<dbReference type="VEuPathDB" id="FungiDB:PABG_00151"/>
<gene>
    <name evidence="3" type="ORF">ACO22_04213</name>
</gene>
<proteinExistence type="predicted"/>
<dbReference type="VEuPathDB" id="FungiDB:PADG_11444"/>
<organism evidence="3 4">
    <name type="scientific">Paracoccidioides brasiliensis</name>
    <dbReference type="NCBI Taxonomy" id="121759"/>
    <lineage>
        <taxon>Eukaryota</taxon>
        <taxon>Fungi</taxon>
        <taxon>Dikarya</taxon>
        <taxon>Ascomycota</taxon>
        <taxon>Pezizomycotina</taxon>
        <taxon>Eurotiomycetes</taxon>
        <taxon>Eurotiomycetidae</taxon>
        <taxon>Onygenales</taxon>
        <taxon>Ajellomycetaceae</taxon>
        <taxon>Paracoccidioides</taxon>
    </lineage>
</organism>
<reference evidence="3 4" key="1">
    <citation type="submission" date="2016-06" db="EMBL/GenBank/DDBJ databases">
        <authorList>
            <person name="Kjaerup R.B."/>
            <person name="Dalgaard T.S."/>
            <person name="Juul-Madsen H.R."/>
        </authorList>
    </citation>
    <scope>NUCLEOTIDE SEQUENCE [LARGE SCALE GENOMIC DNA]</scope>
    <source>
        <strain evidence="3 4">Pb300</strain>
    </source>
</reference>
<dbReference type="EMBL" id="LZYO01000162">
    <property type="protein sequence ID" value="ODH27352.1"/>
    <property type="molecule type" value="Genomic_DNA"/>
</dbReference>
<dbReference type="InterPro" id="IPR027417">
    <property type="entry name" value="P-loop_NTPase"/>
</dbReference>
<dbReference type="SUPFAM" id="SSF52540">
    <property type="entry name" value="P-loop containing nucleoside triphosphate hydrolases"/>
    <property type="match status" value="1"/>
</dbReference>
<name>A0A1D2JDQ0_PARBR</name>
<evidence type="ECO:0000313" key="4">
    <source>
        <dbReference type="Proteomes" id="UP000242814"/>
    </source>
</evidence>
<dbReference type="Pfam" id="PF00025">
    <property type="entry name" value="Arf"/>
    <property type="match status" value="1"/>
</dbReference>
<evidence type="ECO:0000313" key="3">
    <source>
        <dbReference type="EMBL" id="ODH27352.1"/>
    </source>
</evidence>
<accession>A0A1D2JDQ0</accession>
<sequence>MVNFSLPGVSYANRFFKDKSYYRCIMLGQGNTGKTTLLYRLKLKEQIATIPTMRQSSNVETVHVLSEDIDITFWDKGGGCDRTPQWLFQQYQGPDVLFLFAMDPTEIFDQHGTHIAQYAIEDLKHILERITEAKYLAVIFNKRNQMLRGDPRVERQISSVKEVLDEYRPKLSYPCELYDDLDQLSGATDAQTDLLVKRLTLAAQMEKNYVRGVSMKAMVSPHHSSLRVPKPLTDDFLGRKETGSNEANDQLDSDEFMRRMVSGELEKWDHQYHLRAGFLTLKKCLLKESVIFDAADMFLERLDMMLKAAPHKFRDTSPHRTGLFPDRKGFNDVILENPDLTDSSSWDPYSETQAFFWIQMLHAALETIPINSGLDITNLRFKSISILLPSLFETDDIWRRYYTETLWTSLKARARTTLPDLKSLRTALQTPEQWLIQRAVASVLYEKYPCAASDASLSYCSSDPSAEELLLEVRWAVKEARNSSFNNSMIPATHAMLVYRIFNYLLDAEILPEGDRSDSRRTASLSTASWDATSFLHQQGRPHETKQRYTAAVFWSRMVLHAFIETDKVSSFHAKFASWRLSSPSHQVRRQPEPTMRVRFFEQFLLENPELCWEGLWIVYYSDELWRSEDARIMYVIPD</sequence>
<dbReference type="GO" id="GO:0005525">
    <property type="term" value="F:GTP binding"/>
    <property type="evidence" value="ECO:0007669"/>
    <property type="project" value="UniProtKB-KW"/>
</dbReference>
<keyword evidence="1" id="KW-0547">Nucleotide-binding</keyword>
<protein>
    <submittedName>
        <fullName evidence="3">Uncharacterized protein</fullName>
    </submittedName>
</protein>
<dbReference type="PANTHER" id="PTHR11711">
    <property type="entry name" value="ADP RIBOSYLATION FACTOR-RELATED"/>
    <property type="match status" value="1"/>
</dbReference>